<keyword evidence="6" id="KW-1185">Reference proteome</keyword>
<evidence type="ECO:0000256" key="1">
    <source>
        <dbReference type="ARBA" id="ARBA00022723"/>
    </source>
</evidence>
<dbReference type="GO" id="GO:0061630">
    <property type="term" value="F:ubiquitin protein ligase activity"/>
    <property type="evidence" value="ECO:0007669"/>
    <property type="project" value="InterPro"/>
</dbReference>
<sequence>MTFDRLLHRLIRRCKDFASTSGPVPVGLVNMSEEQTVSLVDVLEEDEELEEEASAVLAGSDSDHCSYPQGYVKRQALYACNTCTPKGGEAAGVCLACSYKCHEGHDLFELYTKR</sequence>
<evidence type="ECO:0000313" key="5">
    <source>
        <dbReference type="EMBL" id="CAB1452279.1"/>
    </source>
</evidence>
<dbReference type="PANTHER" id="PTHR13513:SF11">
    <property type="entry name" value="E3 UBIQUITIN-PROTEIN LIGASE UBR7"/>
    <property type="match status" value="1"/>
</dbReference>
<dbReference type="InterPro" id="IPR047506">
    <property type="entry name" value="UBR7-like_UBR-box"/>
</dbReference>
<dbReference type="EMBL" id="CADEAL010004122">
    <property type="protein sequence ID" value="CAB1452279.1"/>
    <property type="molecule type" value="Genomic_DNA"/>
</dbReference>
<dbReference type="CDD" id="cd19677">
    <property type="entry name" value="UBR-box_UBR7"/>
    <property type="match status" value="1"/>
</dbReference>
<dbReference type="InterPro" id="IPR003126">
    <property type="entry name" value="Znf_UBR"/>
</dbReference>
<proteinExistence type="predicted"/>
<name>A0A9N7Z872_PLEPL</name>
<evidence type="ECO:0000256" key="2">
    <source>
        <dbReference type="ARBA" id="ARBA00022771"/>
    </source>
</evidence>
<dbReference type="InterPro" id="IPR040204">
    <property type="entry name" value="UBR7"/>
</dbReference>
<dbReference type="GO" id="GO:0008270">
    <property type="term" value="F:zinc ion binding"/>
    <property type="evidence" value="ECO:0007669"/>
    <property type="project" value="UniProtKB-KW"/>
</dbReference>
<feature type="domain" description="UBR-type" evidence="4">
    <location>
        <begin position="63"/>
        <end position="114"/>
    </location>
</feature>
<keyword evidence="3" id="KW-0862">Zinc</keyword>
<gene>
    <name evidence="5" type="ORF">PLEPLA_LOCUS40019</name>
</gene>
<organism evidence="5 6">
    <name type="scientific">Pleuronectes platessa</name>
    <name type="common">European plaice</name>
    <dbReference type="NCBI Taxonomy" id="8262"/>
    <lineage>
        <taxon>Eukaryota</taxon>
        <taxon>Metazoa</taxon>
        <taxon>Chordata</taxon>
        <taxon>Craniata</taxon>
        <taxon>Vertebrata</taxon>
        <taxon>Euteleostomi</taxon>
        <taxon>Actinopterygii</taxon>
        <taxon>Neopterygii</taxon>
        <taxon>Teleostei</taxon>
        <taxon>Neoteleostei</taxon>
        <taxon>Acanthomorphata</taxon>
        <taxon>Carangaria</taxon>
        <taxon>Pleuronectiformes</taxon>
        <taxon>Pleuronectoidei</taxon>
        <taxon>Pleuronectidae</taxon>
        <taxon>Pleuronectes</taxon>
    </lineage>
</organism>
<evidence type="ECO:0000259" key="4">
    <source>
        <dbReference type="SMART" id="SM00396"/>
    </source>
</evidence>
<dbReference type="Proteomes" id="UP001153269">
    <property type="component" value="Unassembled WGS sequence"/>
</dbReference>
<protein>
    <recommendedName>
        <fullName evidence="4">UBR-type domain-containing protein</fullName>
    </recommendedName>
</protein>
<dbReference type="Pfam" id="PF02207">
    <property type="entry name" value="zf-UBR"/>
    <property type="match status" value="1"/>
</dbReference>
<dbReference type="PANTHER" id="PTHR13513">
    <property type="entry name" value="E3 UBIQUITIN-PROTEIN LIGASE UBR7"/>
    <property type="match status" value="1"/>
</dbReference>
<dbReference type="AlphaFoldDB" id="A0A9N7Z872"/>
<evidence type="ECO:0000256" key="3">
    <source>
        <dbReference type="ARBA" id="ARBA00022833"/>
    </source>
</evidence>
<comment type="caution">
    <text evidence="5">The sequence shown here is derived from an EMBL/GenBank/DDBJ whole genome shotgun (WGS) entry which is preliminary data.</text>
</comment>
<keyword evidence="1" id="KW-0479">Metal-binding</keyword>
<reference evidence="5" key="1">
    <citation type="submission" date="2020-03" db="EMBL/GenBank/DDBJ databases">
        <authorList>
            <person name="Weist P."/>
        </authorList>
    </citation>
    <scope>NUCLEOTIDE SEQUENCE</scope>
</reference>
<accession>A0A9N7Z872</accession>
<evidence type="ECO:0000313" key="6">
    <source>
        <dbReference type="Proteomes" id="UP001153269"/>
    </source>
</evidence>
<dbReference type="SMART" id="SM00396">
    <property type="entry name" value="ZnF_UBR1"/>
    <property type="match status" value="1"/>
</dbReference>
<dbReference type="GO" id="GO:0005737">
    <property type="term" value="C:cytoplasm"/>
    <property type="evidence" value="ECO:0007669"/>
    <property type="project" value="TreeGrafter"/>
</dbReference>
<keyword evidence="2" id="KW-0863">Zinc-finger</keyword>